<keyword evidence="6" id="KW-0812">Transmembrane</keyword>
<dbReference type="PANTHER" id="PTHR48261">
    <property type="entry name" value="ACETYLGLUCOSAMINYLTRANSFERASE"/>
    <property type="match status" value="1"/>
</dbReference>
<dbReference type="Pfam" id="PF09258">
    <property type="entry name" value="Glyco_transf_64"/>
    <property type="match status" value="2"/>
</dbReference>
<dbReference type="GO" id="GO:1901135">
    <property type="term" value="P:carbohydrate derivative metabolic process"/>
    <property type="evidence" value="ECO:0007669"/>
    <property type="project" value="UniProtKB-ARBA"/>
</dbReference>
<dbReference type="UniPathway" id="UPA00378"/>
<keyword evidence="12" id="KW-1185">Reference proteome</keyword>
<keyword evidence="9" id="KW-0325">Glycoprotein</keyword>
<comment type="pathway">
    <text evidence="2">Protein modification; protein glycosylation.</text>
</comment>
<evidence type="ECO:0000256" key="6">
    <source>
        <dbReference type="ARBA" id="ARBA00022968"/>
    </source>
</evidence>
<proteinExistence type="inferred from homology"/>
<dbReference type="Gene3D" id="3.90.550.10">
    <property type="entry name" value="Spore Coat Polysaccharide Biosynthesis Protein SpsA, Chain A"/>
    <property type="match status" value="2"/>
</dbReference>
<evidence type="ECO:0000313" key="11">
    <source>
        <dbReference type="EMBL" id="EMP32999.1"/>
    </source>
</evidence>
<dbReference type="GO" id="GO:0005789">
    <property type="term" value="C:endoplasmic reticulum membrane"/>
    <property type="evidence" value="ECO:0007669"/>
    <property type="project" value="UniProtKB-SubCell"/>
</dbReference>
<dbReference type="InterPro" id="IPR029044">
    <property type="entry name" value="Nucleotide-diphossugar_trans"/>
</dbReference>
<dbReference type="STRING" id="8469.M7B796"/>
<evidence type="ECO:0000256" key="3">
    <source>
        <dbReference type="ARBA" id="ARBA00010271"/>
    </source>
</evidence>
<organism evidence="11 12">
    <name type="scientific">Chelonia mydas</name>
    <name type="common">Green sea-turtle</name>
    <name type="synonym">Chelonia agassizi</name>
    <dbReference type="NCBI Taxonomy" id="8469"/>
    <lineage>
        <taxon>Eukaryota</taxon>
        <taxon>Metazoa</taxon>
        <taxon>Chordata</taxon>
        <taxon>Craniata</taxon>
        <taxon>Vertebrata</taxon>
        <taxon>Euteleostomi</taxon>
        <taxon>Archelosauria</taxon>
        <taxon>Testudinata</taxon>
        <taxon>Testudines</taxon>
        <taxon>Cryptodira</taxon>
        <taxon>Durocryptodira</taxon>
        <taxon>Americhelydia</taxon>
        <taxon>Chelonioidea</taxon>
        <taxon>Cheloniidae</taxon>
        <taxon>Chelonia</taxon>
    </lineage>
</organism>
<reference evidence="12" key="1">
    <citation type="journal article" date="2013" name="Nat. Genet.">
        <title>The draft genomes of soft-shell turtle and green sea turtle yield insights into the development and evolution of the turtle-specific body plan.</title>
        <authorList>
            <person name="Wang Z."/>
            <person name="Pascual-Anaya J."/>
            <person name="Zadissa A."/>
            <person name="Li W."/>
            <person name="Niimura Y."/>
            <person name="Huang Z."/>
            <person name="Li C."/>
            <person name="White S."/>
            <person name="Xiong Z."/>
            <person name="Fang D."/>
            <person name="Wang B."/>
            <person name="Ming Y."/>
            <person name="Chen Y."/>
            <person name="Zheng Y."/>
            <person name="Kuraku S."/>
            <person name="Pignatelli M."/>
            <person name="Herrero J."/>
            <person name="Beal K."/>
            <person name="Nozawa M."/>
            <person name="Li Q."/>
            <person name="Wang J."/>
            <person name="Zhang H."/>
            <person name="Yu L."/>
            <person name="Shigenobu S."/>
            <person name="Wang J."/>
            <person name="Liu J."/>
            <person name="Flicek P."/>
            <person name="Searle S."/>
            <person name="Wang J."/>
            <person name="Kuratani S."/>
            <person name="Yin Y."/>
            <person name="Aken B."/>
            <person name="Zhang G."/>
            <person name="Irie N."/>
        </authorList>
    </citation>
    <scope>NUCLEOTIDE SEQUENCE [LARGE SCALE GENOMIC DNA]</scope>
</reference>
<dbReference type="AlphaFoldDB" id="M7B796"/>
<dbReference type="InterPro" id="IPR004263">
    <property type="entry name" value="Exostosin"/>
</dbReference>
<feature type="domain" description="Glycosyl transferase 64" evidence="10">
    <location>
        <begin position="218"/>
        <end position="305"/>
    </location>
</feature>
<gene>
    <name evidence="11" type="ORF">UY3_09877</name>
</gene>
<accession>M7B796</accession>
<evidence type="ECO:0000256" key="9">
    <source>
        <dbReference type="ARBA" id="ARBA00023180"/>
    </source>
</evidence>
<comment type="similarity">
    <text evidence="3">Belongs to the glycosyltransferase 47 family.</text>
</comment>
<evidence type="ECO:0000256" key="5">
    <source>
        <dbReference type="ARBA" id="ARBA00022679"/>
    </source>
</evidence>
<sequence length="447" mass="50602">MENTGARRMPTSAWRRAVIDWNKAAIIGDERLLLQIPSITRSIDHDRVLALRQQTQFLWETYFSSVEKIVLTTLEASTPGFVGSSVTAIVPSLRMGEGLVGETAGLIIQDRIQAHIRRNHVMWNAQPGGLYALPQFSTSLAHFPFYYCALGRSPAKEFTAVIQAASPLLSQSQPIVRLILAVAKSKYCTQTMSSRFFPYDLIRTDAVLSLDEDTVLSTNETMSSRFFPYDLIRTDAVLSLDEDTVLSTNEVDFAFTVWCSFPERIVGYPARSHYWDRSKGWWAYTSKWANEYSMVLTGAAFYHRQATGFAGSRLSPRSEQVSLMCCTLVLAAPGASLGRMTLGYHIVDQMANCEDILMNFLVSAVTKLPPIKVTQKKQYKETMMQQGSKTSRWADPEHFAQRQACMNSFASWFGFMPLVHSQMRLDPVLFKDQVSILRKKYRDIERL</sequence>
<keyword evidence="8" id="KW-1015">Disulfide bond</keyword>
<comment type="subcellular location">
    <subcellularLocation>
        <location evidence="1">Endoplasmic reticulum membrane</location>
        <topology evidence="1">Single-pass type II membrane protein</topology>
    </subcellularLocation>
</comment>
<feature type="domain" description="Glycosyl transferase 64" evidence="10">
    <location>
        <begin position="344"/>
        <end position="430"/>
    </location>
</feature>
<evidence type="ECO:0000256" key="8">
    <source>
        <dbReference type="ARBA" id="ARBA00023157"/>
    </source>
</evidence>
<evidence type="ECO:0000256" key="4">
    <source>
        <dbReference type="ARBA" id="ARBA00022676"/>
    </source>
</evidence>
<evidence type="ECO:0000313" key="12">
    <source>
        <dbReference type="Proteomes" id="UP000031443"/>
    </source>
</evidence>
<dbReference type="InterPro" id="IPR015338">
    <property type="entry name" value="GT64_dom"/>
</dbReference>
<keyword evidence="4" id="KW-0328">Glycosyltransferase</keyword>
<evidence type="ECO:0000256" key="2">
    <source>
        <dbReference type="ARBA" id="ARBA00004922"/>
    </source>
</evidence>
<evidence type="ECO:0000256" key="1">
    <source>
        <dbReference type="ARBA" id="ARBA00004648"/>
    </source>
</evidence>
<name>M7B796_CHEMY</name>
<dbReference type="EMBL" id="KB537686">
    <property type="protein sequence ID" value="EMP32999.1"/>
    <property type="molecule type" value="Genomic_DNA"/>
</dbReference>
<dbReference type="Proteomes" id="UP000031443">
    <property type="component" value="Unassembled WGS sequence"/>
</dbReference>
<protein>
    <submittedName>
        <fullName evidence="11">Exostosin-1</fullName>
    </submittedName>
</protein>
<evidence type="ECO:0000256" key="7">
    <source>
        <dbReference type="ARBA" id="ARBA00023136"/>
    </source>
</evidence>
<dbReference type="SUPFAM" id="SSF53448">
    <property type="entry name" value="Nucleotide-diphospho-sugar transferases"/>
    <property type="match status" value="1"/>
</dbReference>
<keyword evidence="7" id="KW-0472">Membrane</keyword>
<evidence type="ECO:0000259" key="10">
    <source>
        <dbReference type="Pfam" id="PF09258"/>
    </source>
</evidence>
<keyword evidence="6" id="KW-0735">Signal-anchor</keyword>
<dbReference type="GO" id="GO:0016757">
    <property type="term" value="F:glycosyltransferase activity"/>
    <property type="evidence" value="ECO:0007669"/>
    <property type="project" value="UniProtKB-KW"/>
</dbReference>
<keyword evidence="5" id="KW-0808">Transferase</keyword>
<dbReference type="PANTHER" id="PTHR48261:SF3">
    <property type="entry name" value="EXOSTOSIN GLYCOSYLTRANSFERASE 1"/>
    <property type="match status" value="1"/>
</dbReference>